<organism evidence="10 11">
    <name type="scientific">Spirulina subsalsa FACHB-351</name>
    <dbReference type="NCBI Taxonomy" id="234711"/>
    <lineage>
        <taxon>Bacteria</taxon>
        <taxon>Bacillati</taxon>
        <taxon>Cyanobacteriota</taxon>
        <taxon>Cyanophyceae</taxon>
        <taxon>Spirulinales</taxon>
        <taxon>Spirulinaceae</taxon>
        <taxon>Spirulina</taxon>
    </lineage>
</organism>
<dbReference type="PANTHER" id="PTHR33908:SF11">
    <property type="entry name" value="MEMBRANE PROTEIN"/>
    <property type="match status" value="1"/>
</dbReference>
<dbReference type="Pfam" id="PF13231">
    <property type="entry name" value="PMT_2"/>
    <property type="match status" value="1"/>
</dbReference>
<keyword evidence="6 8" id="KW-1133">Transmembrane helix</keyword>
<comment type="caution">
    <text evidence="10">The sequence shown here is derived from an EMBL/GenBank/DDBJ whole genome shotgun (WGS) entry which is preliminary data.</text>
</comment>
<keyword evidence="5 8" id="KW-0812">Transmembrane</keyword>
<dbReference type="InterPro" id="IPR038731">
    <property type="entry name" value="RgtA/B/C-like"/>
</dbReference>
<dbReference type="RefSeq" id="WP_265263502.1">
    <property type="nucleotide sequence ID" value="NZ_JAIHOM010000020.1"/>
</dbReference>
<feature type="transmembrane region" description="Helical" evidence="8">
    <location>
        <begin position="197"/>
        <end position="223"/>
    </location>
</feature>
<keyword evidence="2" id="KW-1003">Cell membrane</keyword>
<evidence type="ECO:0000256" key="4">
    <source>
        <dbReference type="ARBA" id="ARBA00022679"/>
    </source>
</evidence>
<sequence length="540" mass="61933">MKASSHILQWVEDSAALILLLILALGSFLRLYGINFGLPNLYNFDEIIFVDRAYYMLGNQDPNPHWFGAPASTTIYLLVLTYILIFAVGMIAGQFSSPSEFKELYLTDPTIFYLSGRLVTALFGIAMIILVYGIGRKLFNSTVGLIGAAVIAFSPLCIYLSKLIRMDIQMTVFLLLSLWFCLQLLDSPKWRNYILAGLFLGLAITTKYPAIIFTFTIILAHFITRLKTEKSHLKLGVSALSCVLGTFVSSPFLFLDIQRAWQDIIYEGRSEHLGSTGQGFLPDLIWYWREPILSNFTIIGALLSLIGLSFAVASKRKDLLIFISFPVLFFVFIASLGLRWDRWIIPVFPFLALLIGYAIYRLYYWIKQRFSSRISQFISLALLGIILLPLANISFLESREMAGVDTRTLAGEWMLEHIPPKSAVLVELYTPQLPKDSFQFFEVNDQGELQQKDVTDFEHYRFIPSWSQIGNLNDIEQITEQNIDYIVMSNMYDRFAREKEQYLEIVKTYEVIMQQKTLVYETERVRGVNDGPNIRIYRVE</sequence>
<dbReference type="EC" id="2.4.-.-" evidence="10"/>
<keyword evidence="11" id="KW-1185">Reference proteome</keyword>
<evidence type="ECO:0000256" key="6">
    <source>
        <dbReference type="ARBA" id="ARBA00022989"/>
    </source>
</evidence>
<dbReference type="Proteomes" id="UP001526426">
    <property type="component" value="Unassembled WGS sequence"/>
</dbReference>
<dbReference type="GO" id="GO:0016757">
    <property type="term" value="F:glycosyltransferase activity"/>
    <property type="evidence" value="ECO:0007669"/>
    <property type="project" value="UniProtKB-KW"/>
</dbReference>
<name>A0ABT3L2Q0_9CYAN</name>
<evidence type="ECO:0000256" key="2">
    <source>
        <dbReference type="ARBA" id="ARBA00022475"/>
    </source>
</evidence>
<keyword evidence="7 8" id="KW-0472">Membrane</keyword>
<dbReference type="EMBL" id="JAIHOM010000020">
    <property type="protein sequence ID" value="MCW6035788.1"/>
    <property type="molecule type" value="Genomic_DNA"/>
</dbReference>
<gene>
    <name evidence="10" type="ORF">K4A83_05805</name>
</gene>
<evidence type="ECO:0000256" key="8">
    <source>
        <dbReference type="SAM" id="Phobius"/>
    </source>
</evidence>
<protein>
    <submittedName>
        <fullName evidence="10">Glycosyltransferase family 39 protein</fullName>
        <ecNumber evidence="10">2.4.-.-</ecNumber>
    </submittedName>
</protein>
<feature type="transmembrane region" description="Helical" evidence="8">
    <location>
        <begin position="377"/>
        <end position="396"/>
    </location>
</feature>
<feature type="transmembrane region" description="Helical" evidence="8">
    <location>
        <begin position="292"/>
        <end position="312"/>
    </location>
</feature>
<reference evidence="10 11" key="1">
    <citation type="submission" date="2021-08" db="EMBL/GenBank/DDBJ databases">
        <title>Draft genome sequence of Spirulina subsalsa with high tolerance to salinity and hype-accumulation of phycocyanin.</title>
        <authorList>
            <person name="Pei H."/>
            <person name="Jiang L."/>
        </authorList>
    </citation>
    <scope>NUCLEOTIDE SEQUENCE [LARGE SCALE GENOMIC DNA]</scope>
    <source>
        <strain evidence="10 11">FACHB-351</strain>
    </source>
</reference>
<proteinExistence type="predicted"/>
<evidence type="ECO:0000256" key="7">
    <source>
        <dbReference type="ARBA" id="ARBA00023136"/>
    </source>
</evidence>
<feature type="transmembrane region" description="Helical" evidence="8">
    <location>
        <begin position="141"/>
        <end position="161"/>
    </location>
</feature>
<feature type="transmembrane region" description="Helical" evidence="8">
    <location>
        <begin position="114"/>
        <end position="135"/>
    </location>
</feature>
<evidence type="ECO:0000313" key="11">
    <source>
        <dbReference type="Proteomes" id="UP001526426"/>
    </source>
</evidence>
<accession>A0ABT3L2Q0</accession>
<evidence type="ECO:0000313" key="10">
    <source>
        <dbReference type="EMBL" id="MCW6035788.1"/>
    </source>
</evidence>
<keyword evidence="3 10" id="KW-0328">Glycosyltransferase</keyword>
<dbReference type="InterPro" id="IPR050297">
    <property type="entry name" value="LipidA_mod_glycosyltrf_83"/>
</dbReference>
<evidence type="ECO:0000256" key="3">
    <source>
        <dbReference type="ARBA" id="ARBA00022676"/>
    </source>
</evidence>
<feature type="transmembrane region" description="Helical" evidence="8">
    <location>
        <begin position="319"/>
        <end position="337"/>
    </location>
</feature>
<feature type="domain" description="Glycosyltransferase RgtA/B/C/D-like" evidence="9">
    <location>
        <begin position="115"/>
        <end position="244"/>
    </location>
</feature>
<feature type="transmembrane region" description="Helical" evidence="8">
    <location>
        <begin position="15"/>
        <end position="34"/>
    </location>
</feature>
<dbReference type="PANTHER" id="PTHR33908">
    <property type="entry name" value="MANNOSYLTRANSFERASE YKCB-RELATED"/>
    <property type="match status" value="1"/>
</dbReference>
<feature type="transmembrane region" description="Helical" evidence="8">
    <location>
        <begin position="343"/>
        <end position="365"/>
    </location>
</feature>
<keyword evidence="4 10" id="KW-0808">Transferase</keyword>
<comment type="subcellular location">
    <subcellularLocation>
        <location evidence="1">Cell membrane</location>
        <topology evidence="1">Multi-pass membrane protein</topology>
    </subcellularLocation>
</comment>
<evidence type="ECO:0000256" key="5">
    <source>
        <dbReference type="ARBA" id="ARBA00022692"/>
    </source>
</evidence>
<feature type="transmembrane region" description="Helical" evidence="8">
    <location>
        <begin position="74"/>
        <end position="93"/>
    </location>
</feature>
<evidence type="ECO:0000259" key="9">
    <source>
        <dbReference type="Pfam" id="PF13231"/>
    </source>
</evidence>
<feature type="transmembrane region" description="Helical" evidence="8">
    <location>
        <begin position="235"/>
        <end position="254"/>
    </location>
</feature>
<evidence type="ECO:0000256" key="1">
    <source>
        <dbReference type="ARBA" id="ARBA00004651"/>
    </source>
</evidence>